<sequence length="240" mass="25555">MSRIVMLDPMRHHALHSDAMAGAAARQFVQIGLSEIALAAADMPLCLVKDAQTGRFTLIALLGLIEPRNLFWHDGEMRATYLPRAASLTGFRLDAAGAGGLAVDEADPAMGARGEALFAADRSPAPILADIRAGLERIVADIAAAQALIDDYARLRVIRPLSITLQLSDGREHVVAGLYGLDEEALAALDDATVVALHRADQLAPAAVMAASLAQVERLRQLHNATHARQIAAYQIAFTD</sequence>
<dbReference type="Proteomes" id="UP000652430">
    <property type="component" value="Unassembled WGS sequence"/>
</dbReference>
<evidence type="ECO:0008006" key="3">
    <source>
        <dbReference type="Google" id="ProtNLM"/>
    </source>
</evidence>
<reference evidence="2" key="1">
    <citation type="journal article" date="2019" name="Int. J. Syst. Evol. Microbiol.">
        <title>The Global Catalogue of Microorganisms (GCM) 10K type strain sequencing project: providing services to taxonomists for standard genome sequencing and annotation.</title>
        <authorList>
            <consortium name="The Broad Institute Genomics Platform"/>
            <consortium name="The Broad Institute Genome Sequencing Center for Infectious Disease"/>
            <person name="Wu L."/>
            <person name="Ma J."/>
        </authorList>
    </citation>
    <scope>NUCLEOTIDE SEQUENCE [LARGE SCALE GENOMIC DNA]</scope>
    <source>
        <strain evidence="2">CGMCC 1.8957</strain>
    </source>
</reference>
<comment type="caution">
    <text evidence="1">The sequence shown here is derived from an EMBL/GenBank/DDBJ whole genome shotgun (WGS) entry which is preliminary data.</text>
</comment>
<dbReference type="EMBL" id="BNAQ01000002">
    <property type="protein sequence ID" value="GHH15074.1"/>
    <property type="molecule type" value="Genomic_DNA"/>
</dbReference>
<gene>
    <name evidence="1" type="ORF">GCM10008023_17460</name>
</gene>
<name>A0ABQ3LI33_9SPHN</name>
<organism evidence="1 2">
    <name type="scientific">Sphingomonas glacialis</name>
    <dbReference type="NCBI Taxonomy" id="658225"/>
    <lineage>
        <taxon>Bacteria</taxon>
        <taxon>Pseudomonadati</taxon>
        <taxon>Pseudomonadota</taxon>
        <taxon>Alphaproteobacteria</taxon>
        <taxon>Sphingomonadales</taxon>
        <taxon>Sphingomonadaceae</taxon>
        <taxon>Sphingomonas</taxon>
    </lineage>
</organism>
<evidence type="ECO:0000313" key="1">
    <source>
        <dbReference type="EMBL" id="GHH15074.1"/>
    </source>
</evidence>
<dbReference type="Pfam" id="PF07277">
    <property type="entry name" value="SapC"/>
    <property type="match status" value="1"/>
</dbReference>
<accession>A0ABQ3LI33</accession>
<proteinExistence type="predicted"/>
<evidence type="ECO:0000313" key="2">
    <source>
        <dbReference type="Proteomes" id="UP000652430"/>
    </source>
</evidence>
<keyword evidence="2" id="KW-1185">Reference proteome</keyword>
<protein>
    <recommendedName>
        <fullName evidence="3">SapC family protein</fullName>
    </recommendedName>
</protein>
<dbReference type="InterPro" id="IPR010836">
    <property type="entry name" value="SapC"/>
</dbReference>